<keyword evidence="8 11" id="KW-0564">Palmitate</keyword>
<keyword evidence="7 11" id="KW-0472">Membrane</keyword>
<evidence type="ECO:0000256" key="12">
    <source>
        <dbReference type="SAM" id="SignalP"/>
    </source>
</evidence>
<dbReference type="OrthoDB" id="14196at2"/>
<dbReference type="GO" id="GO:0005886">
    <property type="term" value="C:plasma membrane"/>
    <property type="evidence" value="ECO:0007669"/>
    <property type="project" value="UniProtKB-SubCell"/>
</dbReference>
<evidence type="ECO:0000313" key="14">
    <source>
        <dbReference type="Proteomes" id="UP000070346"/>
    </source>
</evidence>
<evidence type="ECO:0000256" key="1">
    <source>
        <dbReference type="ARBA" id="ARBA00000971"/>
    </source>
</evidence>
<organism evidence="13 14">
    <name type="scientific">Lactobacillus johnsonii</name>
    <dbReference type="NCBI Taxonomy" id="33959"/>
    <lineage>
        <taxon>Bacteria</taxon>
        <taxon>Bacillati</taxon>
        <taxon>Bacillota</taxon>
        <taxon>Bacilli</taxon>
        <taxon>Lactobacillales</taxon>
        <taxon>Lactobacillaceae</taxon>
        <taxon>Lactobacillus</taxon>
    </lineage>
</organism>
<dbReference type="Gene3D" id="3.10.50.40">
    <property type="match status" value="1"/>
</dbReference>
<dbReference type="EMBL" id="LSNG01000030">
    <property type="protein sequence ID" value="KXN76216.1"/>
    <property type="molecule type" value="Genomic_DNA"/>
</dbReference>
<dbReference type="InterPro" id="IPR023059">
    <property type="entry name" value="Foldase_PrsA"/>
</dbReference>
<dbReference type="HAMAP" id="MF_01145">
    <property type="entry name" value="Foldase_PrsA"/>
    <property type="match status" value="1"/>
</dbReference>
<dbReference type="EC" id="5.2.1.8" evidence="11"/>
<keyword evidence="4 11" id="KW-1003">Cell membrane</keyword>
<proteinExistence type="inferred from homology"/>
<comment type="caution">
    <text evidence="13">The sequence shown here is derived from an EMBL/GenBank/DDBJ whole genome shotgun (WGS) entry which is preliminary data.</text>
</comment>
<dbReference type="PANTHER" id="PTHR47245">
    <property type="entry name" value="PEPTIDYLPROLYL ISOMERASE"/>
    <property type="match status" value="1"/>
</dbReference>
<evidence type="ECO:0000256" key="4">
    <source>
        <dbReference type="ARBA" id="ARBA00022475"/>
    </source>
</evidence>
<evidence type="ECO:0000256" key="10">
    <source>
        <dbReference type="ARBA" id="ARBA00023288"/>
    </source>
</evidence>
<feature type="chain" id="PRO_5041043632" description="Foldase protein PrsA" evidence="12">
    <location>
        <begin position="22"/>
        <end position="298"/>
    </location>
</feature>
<comment type="catalytic activity">
    <reaction evidence="1 11">
        <text>[protein]-peptidylproline (omega=180) = [protein]-peptidylproline (omega=0)</text>
        <dbReference type="Rhea" id="RHEA:16237"/>
        <dbReference type="Rhea" id="RHEA-COMP:10747"/>
        <dbReference type="Rhea" id="RHEA-COMP:10748"/>
        <dbReference type="ChEBI" id="CHEBI:83833"/>
        <dbReference type="ChEBI" id="CHEBI:83834"/>
        <dbReference type="EC" id="5.2.1.8"/>
    </reaction>
</comment>
<dbReference type="AlphaFoldDB" id="A0A137PMJ5"/>
<protein>
    <recommendedName>
        <fullName evidence="11">Foldase protein PrsA</fullName>
        <ecNumber evidence="11">5.2.1.8</ecNumber>
    </recommendedName>
</protein>
<dbReference type="Proteomes" id="UP000070346">
    <property type="component" value="Unassembled WGS sequence"/>
</dbReference>
<keyword evidence="6 11" id="KW-0697">Rotamase</keyword>
<evidence type="ECO:0000256" key="2">
    <source>
        <dbReference type="ARBA" id="ARBA00004193"/>
    </source>
</evidence>
<comment type="similarity">
    <text evidence="3 11">Belongs to the PrsA family.</text>
</comment>
<evidence type="ECO:0000256" key="8">
    <source>
        <dbReference type="ARBA" id="ARBA00023139"/>
    </source>
</evidence>
<dbReference type="InterPro" id="IPR000297">
    <property type="entry name" value="PPIase_PpiC"/>
</dbReference>
<evidence type="ECO:0000313" key="13">
    <source>
        <dbReference type="EMBL" id="KXN76216.1"/>
    </source>
</evidence>
<comment type="function">
    <text evidence="11">Plays a major role in protein secretion by helping the post-translocational extracellular folding of several secreted proteins.</text>
</comment>
<dbReference type="PANTHER" id="PTHR47245:SF1">
    <property type="entry name" value="FOLDASE PROTEIN PRSA"/>
    <property type="match status" value="1"/>
</dbReference>
<name>A0A137PMJ5_LACJH</name>
<gene>
    <name evidence="11 13" type="primary">prsA</name>
    <name evidence="13" type="ORF">AYJ53_00380</name>
</gene>
<dbReference type="GO" id="GO:0003755">
    <property type="term" value="F:peptidyl-prolyl cis-trans isomerase activity"/>
    <property type="evidence" value="ECO:0007669"/>
    <property type="project" value="UniProtKB-UniRule"/>
</dbReference>
<dbReference type="PROSITE" id="PS50198">
    <property type="entry name" value="PPIC_PPIASE_2"/>
    <property type="match status" value="1"/>
</dbReference>
<evidence type="ECO:0000256" key="9">
    <source>
        <dbReference type="ARBA" id="ARBA00023235"/>
    </source>
</evidence>
<evidence type="ECO:0000256" key="6">
    <source>
        <dbReference type="ARBA" id="ARBA00023110"/>
    </source>
</evidence>
<evidence type="ECO:0000256" key="3">
    <source>
        <dbReference type="ARBA" id="ARBA00006071"/>
    </source>
</evidence>
<sequence length="298" mass="33904">MKRIIKVGALAASSFSLLFLAGCSSNNKEVAQYGDKKISQEQFYQELKSSPTSKTILANMLIYGALKEAYGSKLNKDQVEADYNSYKKRYGSQFDSFLKENSYTKKSFKQMIELNHLSKIALKKQMKPTTSQLKEEWKDYQPKITVQHISTTSRDTANTVIEKLNNGESFASLASKYSVDSLTSSNGGKLPAFDMQNRRYDSTFKKAAYKLKNDEYTKEPIKVTNGYEVIKMINHPKKGNFADKQKELTEAIYNKWASNSRIMNNVISQVLKEQHVSIKDKDLKSALDMYKGSNKANF</sequence>
<dbReference type="SUPFAM" id="SSF54534">
    <property type="entry name" value="FKBP-like"/>
    <property type="match status" value="1"/>
</dbReference>
<evidence type="ECO:0000256" key="11">
    <source>
        <dbReference type="HAMAP-Rule" id="MF_01145"/>
    </source>
</evidence>
<dbReference type="RefSeq" id="WP_061400317.1">
    <property type="nucleotide sequence ID" value="NZ_CP021703.1"/>
</dbReference>
<evidence type="ECO:0000256" key="5">
    <source>
        <dbReference type="ARBA" id="ARBA00022729"/>
    </source>
</evidence>
<dbReference type="InterPro" id="IPR027304">
    <property type="entry name" value="Trigger_fact/SurA_dom_sf"/>
</dbReference>
<comment type="subcellular location">
    <subcellularLocation>
        <location evidence="2 11">Cell membrane</location>
        <topology evidence="2 11">Lipid-anchor</topology>
    </subcellularLocation>
</comment>
<feature type="signal peptide" evidence="12">
    <location>
        <begin position="1"/>
        <end position="21"/>
    </location>
</feature>
<reference evidence="13 14" key="1">
    <citation type="submission" date="2016-02" db="EMBL/GenBank/DDBJ databases">
        <title>Complete Genome Sequences of Lactobacillus johnsonii Strain W1.</title>
        <authorList>
            <person name="Sun Y."/>
            <person name="Wu X."/>
        </authorList>
    </citation>
    <scope>NUCLEOTIDE SEQUENCE [LARGE SCALE GENOMIC DNA]</scope>
    <source>
        <strain evidence="13 14">W1</strain>
    </source>
</reference>
<dbReference type="SUPFAM" id="SSF109998">
    <property type="entry name" value="Triger factor/SurA peptide-binding domain-like"/>
    <property type="match status" value="1"/>
</dbReference>
<dbReference type="Pfam" id="PF00639">
    <property type="entry name" value="Rotamase"/>
    <property type="match status" value="1"/>
</dbReference>
<keyword evidence="5 11" id="KW-0732">Signal</keyword>
<accession>A0A137PMJ5</accession>
<dbReference type="InterPro" id="IPR046357">
    <property type="entry name" value="PPIase_dom_sf"/>
</dbReference>
<keyword evidence="10 11" id="KW-0449">Lipoprotein</keyword>
<dbReference type="GO" id="GO:0006457">
    <property type="term" value="P:protein folding"/>
    <property type="evidence" value="ECO:0007669"/>
    <property type="project" value="UniProtKB-UniRule"/>
</dbReference>
<evidence type="ECO:0000256" key="7">
    <source>
        <dbReference type="ARBA" id="ARBA00023136"/>
    </source>
</evidence>
<dbReference type="InterPro" id="IPR050245">
    <property type="entry name" value="PrsA_foldase"/>
</dbReference>
<keyword evidence="9 11" id="KW-0413">Isomerase</keyword>
<dbReference type="PROSITE" id="PS51257">
    <property type="entry name" value="PROKAR_LIPOPROTEIN"/>
    <property type="match status" value="1"/>
</dbReference>
<dbReference type="NCBIfam" id="NF003356">
    <property type="entry name" value="PRK04405.1"/>
    <property type="match status" value="1"/>
</dbReference>